<dbReference type="AlphaFoldDB" id="A0A517T9D9"/>
<protein>
    <submittedName>
        <fullName evidence="6">NTE family protein RssA</fullName>
    </submittedName>
</protein>
<evidence type="ECO:0000256" key="1">
    <source>
        <dbReference type="ARBA" id="ARBA00022801"/>
    </source>
</evidence>
<dbReference type="InterPro" id="IPR002641">
    <property type="entry name" value="PNPLA_dom"/>
</dbReference>
<evidence type="ECO:0000256" key="2">
    <source>
        <dbReference type="ARBA" id="ARBA00022963"/>
    </source>
</evidence>
<evidence type="ECO:0000313" key="7">
    <source>
        <dbReference type="Proteomes" id="UP000319976"/>
    </source>
</evidence>
<sequence length="321" mass="35326">MTVKDKRFSKMISLPFVPPPIKPVTLVLGGGGARGLAHLGVFEALDTMKIRTERIVGVSIGAMIGGLFAHEPNVYRARTRALTYLYSESFQKHQKTLFQASPSSANTELSWHEQFMKYMHVGGILRRILSRPGLLPGQVLDEIVSMILPDKNIEDLEIPFSVAAVDLRSGHPIVFERGPLRKLVRASASIAGVFPPVEHDGMLLSDLGVVHSLPVWIADSYPHHHVMAVDVSPELNSSSTMTSALDILLRIDAIGESILRRFVREDADIIVRPDTSSVKWFDFTRPEVLIEAGRTAALSALQNFKASQKSSVTSSLTRVVD</sequence>
<dbReference type="KEGG" id="chya:V22_22410"/>
<dbReference type="PANTHER" id="PTHR14226:SF29">
    <property type="entry name" value="NEUROPATHY TARGET ESTERASE SWS"/>
    <property type="match status" value="1"/>
</dbReference>
<dbReference type="InterPro" id="IPR016035">
    <property type="entry name" value="Acyl_Trfase/lysoPLipase"/>
</dbReference>
<dbReference type="Proteomes" id="UP000319976">
    <property type="component" value="Chromosome"/>
</dbReference>
<dbReference type="Pfam" id="PF01734">
    <property type="entry name" value="Patatin"/>
    <property type="match status" value="1"/>
</dbReference>
<dbReference type="Gene3D" id="3.40.1090.10">
    <property type="entry name" value="Cytosolic phospholipase A2 catalytic domain"/>
    <property type="match status" value="2"/>
</dbReference>
<evidence type="ECO:0000256" key="3">
    <source>
        <dbReference type="ARBA" id="ARBA00023098"/>
    </source>
</evidence>
<evidence type="ECO:0000259" key="5">
    <source>
        <dbReference type="PROSITE" id="PS51635"/>
    </source>
</evidence>
<feature type="short sequence motif" description="GXGXXG" evidence="4">
    <location>
        <begin position="30"/>
        <end position="35"/>
    </location>
</feature>
<keyword evidence="2 4" id="KW-0442">Lipid degradation</keyword>
<evidence type="ECO:0000313" key="6">
    <source>
        <dbReference type="EMBL" id="QDT64995.1"/>
    </source>
</evidence>
<evidence type="ECO:0000256" key="4">
    <source>
        <dbReference type="PROSITE-ProRule" id="PRU01161"/>
    </source>
</evidence>
<reference evidence="6 7" key="1">
    <citation type="submission" date="2019-02" db="EMBL/GenBank/DDBJ databases">
        <title>Deep-cultivation of Planctomycetes and their phenomic and genomic characterization uncovers novel biology.</title>
        <authorList>
            <person name="Wiegand S."/>
            <person name="Jogler M."/>
            <person name="Boedeker C."/>
            <person name="Pinto D."/>
            <person name="Vollmers J."/>
            <person name="Rivas-Marin E."/>
            <person name="Kohn T."/>
            <person name="Peeters S.H."/>
            <person name="Heuer A."/>
            <person name="Rast P."/>
            <person name="Oberbeckmann S."/>
            <person name="Bunk B."/>
            <person name="Jeske O."/>
            <person name="Meyerdierks A."/>
            <person name="Storesund J.E."/>
            <person name="Kallscheuer N."/>
            <person name="Luecker S."/>
            <person name="Lage O.M."/>
            <person name="Pohl T."/>
            <person name="Merkel B.J."/>
            <person name="Hornburger P."/>
            <person name="Mueller R.-W."/>
            <person name="Bruemmer F."/>
            <person name="Labrenz M."/>
            <person name="Spormann A.M."/>
            <person name="Op den Camp H."/>
            <person name="Overmann J."/>
            <person name="Amann R."/>
            <person name="Jetten M.S.M."/>
            <person name="Mascher T."/>
            <person name="Medema M.H."/>
            <person name="Devos D.P."/>
            <person name="Kaster A.-K."/>
            <person name="Ovreas L."/>
            <person name="Rohde M."/>
            <person name="Galperin M.Y."/>
            <person name="Jogler C."/>
        </authorList>
    </citation>
    <scope>NUCLEOTIDE SEQUENCE [LARGE SCALE GENOMIC DNA]</scope>
    <source>
        <strain evidence="6 7">V22</strain>
    </source>
</reference>
<comment type="caution">
    <text evidence="4">Lacks conserved residue(s) required for the propagation of feature annotation.</text>
</comment>
<gene>
    <name evidence="6" type="primary">rssA</name>
    <name evidence="6" type="ORF">V22_22410</name>
</gene>
<accession>A0A517T9D9</accession>
<dbReference type="SUPFAM" id="SSF52151">
    <property type="entry name" value="FabD/lysophospholipase-like"/>
    <property type="match status" value="1"/>
</dbReference>
<dbReference type="PANTHER" id="PTHR14226">
    <property type="entry name" value="NEUROPATHY TARGET ESTERASE/SWISS CHEESE D.MELANOGASTER"/>
    <property type="match status" value="1"/>
</dbReference>
<keyword evidence="7" id="KW-1185">Reference proteome</keyword>
<proteinExistence type="predicted"/>
<name>A0A517T9D9_9PLAN</name>
<dbReference type="GO" id="GO:0016042">
    <property type="term" value="P:lipid catabolic process"/>
    <property type="evidence" value="ECO:0007669"/>
    <property type="project" value="UniProtKB-UniRule"/>
</dbReference>
<dbReference type="PROSITE" id="PS51635">
    <property type="entry name" value="PNPLA"/>
    <property type="match status" value="1"/>
</dbReference>
<dbReference type="OrthoDB" id="9770965at2"/>
<dbReference type="RefSeq" id="WP_145262624.1">
    <property type="nucleotide sequence ID" value="NZ_CP036316.1"/>
</dbReference>
<organism evidence="6 7">
    <name type="scientific">Calycomorphotria hydatis</name>
    <dbReference type="NCBI Taxonomy" id="2528027"/>
    <lineage>
        <taxon>Bacteria</taxon>
        <taxon>Pseudomonadati</taxon>
        <taxon>Planctomycetota</taxon>
        <taxon>Planctomycetia</taxon>
        <taxon>Planctomycetales</taxon>
        <taxon>Planctomycetaceae</taxon>
        <taxon>Calycomorphotria</taxon>
    </lineage>
</organism>
<feature type="domain" description="PNPLA" evidence="5">
    <location>
        <begin position="26"/>
        <end position="219"/>
    </location>
</feature>
<feature type="short sequence motif" description="GXSXG" evidence="4">
    <location>
        <begin position="57"/>
        <end position="61"/>
    </location>
</feature>
<dbReference type="EMBL" id="CP036316">
    <property type="protein sequence ID" value="QDT64995.1"/>
    <property type="molecule type" value="Genomic_DNA"/>
</dbReference>
<feature type="active site" description="Nucleophile" evidence="4">
    <location>
        <position position="59"/>
    </location>
</feature>
<keyword evidence="1 4" id="KW-0378">Hydrolase</keyword>
<keyword evidence="3 4" id="KW-0443">Lipid metabolism</keyword>
<feature type="active site" description="Proton acceptor" evidence="4">
    <location>
        <position position="206"/>
    </location>
</feature>
<dbReference type="GO" id="GO:0016787">
    <property type="term" value="F:hydrolase activity"/>
    <property type="evidence" value="ECO:0007669"/>
    <property type="project" value="UniProtKB-UniRule"/>
</dbReference>
<dbReference type="InterPro" id="IPR050301">
    <property type="entry name" value="NTE"/>
</dbReference>